<feature type="region of interest" description="Disordered" evidence="14">
    <location>
        <begin position="206"/>
        <end position="226"/>
    </location>
</feature>
<evidence type="ECO:0000256" key="13">
    <source>
        <dbReference type="PROSITE-ProRule" id="PRU00391"/>
    </source>
</evidence>
<evidence type="ECO:0000256" key="1">
    <source>
        <dbReference type="ARBA" id="ARBA00009409"/>
    </source>
</evidence>
<dbReference type="InterPro" id="IPR035937">
    <property type="entry name" value="FPG_N"/>
</dbReference>
<dbReference type="PROSITE" id="PS51066">
    <property type="entry name" value="ZF_FPG_2"/>
    <property type="match status" value="1"/>
</dbReference>
<dbReference type="RefSeq" id="WP_122824524.1">
    <property type="nucleotide sequence ID" value="NZ_CP033325.1"/>
</dbReference>
<evidence type="ECO:0000313" key="18">
    <source>
        <dbReference type="Proteomes" id="UP001595955"/>
    </source>
</evidence>
<evidence type="ECO:0000256" key="4">
    <source>
        <dbReference type="ARBA" id="ARBA00022763"/>
    </source>
</evidence>
<feature type="compositionally biased region" description="Basic and acidic residues" evidence="14">
    <location>
        <begin position="213"/>
        <end position="226"/>
    </location>
</feature>
<dbReference type="SUPFAM" id="SSF81624">
    <property type="entry name" value="N-terminal domain of MutM-like DNA repair proteins"/>
    <property type="match status" value="1"/>
</dbReference>
<dbReference type="CDD" id="cd08971">
    <property type="entry name" value="AcNei2_N"/>
    <property type="match status" value="1"/>
</dbReference>
<evidence type="ECO:0000256" key="8">
    <source>
        <dbReference type="ARBA" id="ARBA00023125"/>
    </source>
</evidence>
<keyword evidence="11" id="KW-0511">Multifunctional enzyme</keyword>
<evidence type="ECO:0000256" key="2">
    <source>
        <dbReference type="ARBA" id="ARBA00012720"/>
    </source>
</evidence>
<organism evidence="17 18">
    <name type="scientific">Georgenia faecalis</name>
    <dbReference type="NCBI Taxonomy" id="2483799"/>
    <lineage>
        <taxon>Bacteria</taxon>
        <taxon>Bacillati</taxon>
        <taxon>Actinomycetota</taxon>
        <taxon>Actinomycetes</taxon>
        <taxon>Micrococcales</taxon>
        <taxon>Bogoriellaceae</taxon>
        <taxon>Georgenia</taxon>
    </lineage>
</organism>
<evidence type="ECO:0000259" key="16">
    <source>
        <dbReference type="PROSITE" id="PS51068"/>
    </source>
</evidence>
<evidence type="ECO:0000256" key="10">
    <source>
        <dbReference type="ARBA" id="ARBA00023239"/>
    </source>
</evidence>
<feature type="domain" description="FPG-type" evidence="15">
    <location>
        <begin position="219"/>
        <end position="257"/>
    </location>
</feature>
<evidence type="ECO:0000256" key="6">
    <source>
        <dbReference type="ARBA" id="ARBA00022801"/>
    </source>
</evidence>
<dbReference type="InterPro" id="IPR015886">
    <property type="entry name" value="H2TH_FPG"/>
</dbReference>
<dbReference type="EMBL" id="JBHSGF010000011">
    <property type="protein sequence ID" value="MFC4556334.1"/>
    <property type="molecule type" value="Genomic_DNA"/>
</dbReference>
<dbReference type="SMART" id="SM00898">
    <property type="entry name" value="Fapy_DNA_glyco"/>
    <property type="match status" value="1"/>
</dbReference>
<reference evidence="18" key="1">
    <citation type="journal article" date="2019" name="Int. J. Syst. Evol. Microbiol.">
        <title>The Global Catalogue of Microorganisms (GCM) 10K type strain sequencing project: providing services to taxonomists for standard genome sequencing and annotation.</title>
        <authorList>
            <consortium name="The Broad Institute Genomics Platform"/>
            <consortium name="The Broad Institute Genome Sequencing Center for Infectious Disease"/>
            <person name="Wu L."/>
            <person name="Ma J."/>
        </authorList>
    </citation>
    <scope>NUCLEOTIDE SEQUENCE [LARGE SCALE GENOMIC DNA]</scope>
    <source>
        <strain evidence="18">JCM 3369</strain>
    </source>
</reference>
<gene>
    <name evidence="17" type="ORF">ACFO3F_13860</name>
</gene>
<keyword evidence="4" id="KW-0227">DNA damage</keyword>
<dbReference type="InterPro" id="IPR012319">
    <property type="entry name" value="FPG_cat"/>
</dbReference>
<evidence type="ECO:0000259" key="15">
    <source>
        <dbReference type="PROSITE" id="PS51066"/>
    </source>
</evidence>
<keyword evidence="5 13" id="KW-0863">Zinc-finger</keyword>
<accession>A0ABV9DC26</accession>
<evidence type="ECO:0000256" key="3">
    <source>
        <dbReference type="ARBA" id="ARBA00022723"/>
    </source>
</evidence>
<keyword evidence="3" id="KW-0479">Metal-binding</keyword>
<dbReference type="Proteomes" id="UP001595955">
    <property type="component" value="Unassembled WGS sequence"/>
</dbReference>
<dbReference type="PANTHER" id="PTHR42697:SF1">
    <property type="entry name" value="ENDONUCLEASE 8"/>
    <property type="match status" value="1"/>
</dbReference>
<dbReference type="EC" id="4.2.99.18" evidence="2"/>
<comment type="caution">
    <text evidence="17">The sequence shown here is derived from an EMBL/GenBank/DDBJ whole genome shotgun (WGS) entry which is preliminary data.</text>
</comment>
<keyword evidence="7" id="KW-0862">Zinc</keyword>
<keyword evidence="8" id="KW-0238">DNA-binding</keyword>
<protein>
    <recommendedName>
        <fullName evidence="2">DNA-(apurinic or apyrimidinic site) lyase</fullName>
        <ecNumber evidence="2">4.2.99.18</ecNumber>
    </recommendedName>
</protein>
<evidence type="ECO:0000313" key="17">
    <source>
        <dbReference type="EMBL" id="MFC4556334.1"/>
    </source>
</evidence>
<feature type="domain" description="Formamidopyrimidine-DNA glycosylase catalytic" evidence="16">
    <location>
        <begin position="2"/>
        <end position="95"/>
    </location>
</feature>
<dbReference type="InterPro" id="IPR000214">
    <property type="entry name" value="Znf_DNA_glyclase/AP_lyase"/>
</dbReference>
<keyword evidence="18" id="KW-1185">Reference proteome</keyword>
<dbReference type="InterPro" id="IPR010979">
    <property type="entry name" value="Ribosomal_uS13-like_H2TH"/>
</dbReference>
<dbReference type="Pfam" id="PF06831">
    <property type="entry name" value="H2TH"/>
    <property type="match status" value="1"/>
</dbReference>
<dbReference type="SUPFAM" id="SSF57716">
    <property type="entry name" value="Glucocorticoid receptor-like (DNA-binding domain)"/>
    <property type="match status" value="1"/>
</dbReference>
<sequence length="263" mass="28187">MPEGDVVLRTARRLDAALSGQALVRGELRWADLGGVDLAGARVSGTSAVGKHLLTRLEDGRTLHTHLRMDGFWRVYRAGTERGADRSVKARVVLGTERWTCVGYLLGMVDLVRTRDEGRVVGHLGPDVLAPDLDVAAAGARIPAQGPRGIGEVLLDQRVVAGLGTIYLAETLWAHGVWPWTPAADVDGAALVATARRLMQRSVAASLPTATGDPRRGTHVHGREGRGCPRCRTPIVRSRVGVAPLDRPVFWCPRCQPAPSSSS</sequence>
<evidence type="ECO:0000256" key="12">
    <source>
        <dbReference type="ARBA" id="ARBA00023295"/>
    </source>
</evidence>
<keyword evidence="9" id="KW-0234">DNA repair</keyword>
<dbReference type="InterPro" id="IPR044090">
    <property type="entry name" value="Nei2_N"/>
</dbReference>
<keyword evidence="6" id="KW-0378">Hydrolase</keyword>
<evidence type="ECO:0000256" key="11">
    <source>
        <dbReference type="ARBA" id="ARBA00023268"/>
    </source>
</evidence>
<dbReference type="PROSITE" id="PS51068">
    <property type="entry name" value="FPG_CAT"/>
    <property type="match status" value="1"/>
</dbReference>
<evidence type="ECO:0000256" key="9">
    <source>
        <dbReference type="ARBA" id="ARBA00023204"/>
    </source>
</evidence>
<name>A0ABV9DC26_9MICO</name>
<proteinExistence type="inferred from homology"/>
<keyword evidence="10" id="KW-0456">Lyase</keyword>
<evidence type="ECO:0000256" key="5">
    <source>
        <dbReference type="ARBA" id="ARBA00022771"/>
    </source>
</evidence>
<dbReference type="SUPFAM" id="SSF46946">
    <property type="entry name" value="S13-like H2TH domain"/>
    <property type="match status" value="1"/>
</dbReference>
<comment type="similarity">
    <text evidence="1">Belongs to the FPG family.</text>
</comment>
<dbReference type="SMART" id="SM01232">
    <property type="entry name" value="H2TH"/>
    <property type="match status" value="1"/>
</dbReference>
<evidence type="ECO:0000256" key="7">
    <source>
        <dbReference type="ARBA" id="ARBA00022833"/>
    </source>
</evidence>
<dbReference type="PANTHER" id="PTHR42697">
    <property type="entry name" value="ENDONUCLEASE 8"/>
    <property type="match status" value="1"/>
</dbReference>
<evidence type="ECO:0000256" key="14">
    <source>
        <dbReference type="SAM" id="MobiDB-lite"/>
    </source>
</evidence>
<keyword evidence="12" id="KW-0326">Glycosidase</keyword>
<dbReference type="Gene3D" id="1.10.8.50">
    <property type="match status" value="1"/>
</dbReference>
<dbReference type="Gene3D" id="3.20.190.10">
    <property type="entry name" value="MutM-like, N-terminal"/>
    <property type="match status" value="1"/>
</dbReference>
<dbReference type="Pfam" id="PF01149">
    <property type="entry name" value="Fapy_DNA_glyco"/>
    <property type="match status" value="1"/>
</dbReference>